<dbReference type="Proteomes" id="UP000827092">
    <property type="component" value="Unassembled WGS sequence"/>
</dbReference>
<dbReference type="EMBL" id="JAFNEN010000007">
    <property type="protein sequence ID" value="KAG8201221.1"/>
    <property type="molecule type" value="Genomic_DNA"/>
</dbReference>
<feature type="compositionally biased region" description="Polar residues" evidence="1">
    <location>
        <begin position="35"/>
        <end position="49"/>
    </location>
</feature>
<evidence type="ECO:0000256" key="1">
    <source>
        <dbReference type="SAM" id="MobiDB-lite"/>
    </source>
</evidence>
<sequence>MIVTHSNDAPVTIRSTTVAHSLLMHSTLHATQLNAPRNSTANAGTQLKRGSTHSETARARFLTSLFLGGEWRGGSPHTQPQYTINN</sequence>
<keyword evidence="3" id="KW-1185">Reference proteome</keyword>
<dbReference type="AlphaFoldDB" id="A0AAV6W0E5"/>
<accession>A0AAV6W0E5</accession>
<proteinExistence type="predicted"/>
<reference evidence="2 3" key="1">
    <citation type="journal article" date="2022" name="Nat. Ecol. Evol.">
        <title>A masculinizing supergene underlies an exaggerated male reproductive morph in a spider.</title>
        <authorList>
            <person name="Hendrickx F."/>
            <person name="De Corte Z."/>
            <person name="Sonet G."/>
            <person name="Van Belleghem S.M."/>
            <person name="Kostlbacher S."/>
            <person name="Vangestel C."/>
        </authorList>
    </citation>
    <scope>NUCLEOTIDE SEQUENCE [LARGE SCALE GENOMIC DNA]</scope>
    <source>
        <strain evidence="2">W744_W776</strain>
    </source>
</reference>
<name>A0AAV6W0E5_9ARAC</name>
<feature type="region of interest" description="Disordered" evidence="1">
    <location>
        <begin position="35"/>
        <end position="55"/>
    </location>
</feature>
<evidence type="ECO:0000313" key="2">
    <source>
        <dbReference type="EMBL" id="KAG8201221.1"/>
    </source>
</evidence>
<gene>
    <name evidence="2" type="ORF">JTE90_019860</name>
</gene>
<evidence type="ECO:0000313" key="3">
    <source>
        <dbReference type="Proteomes" id="UP000827092"/>
    </source>
</evidence>
<organism evidence="2 3">
    <name type="scientific">Oedothorax gibbosus</name>
    <dbReference type="NCBI Taxonomy" id="931172"/>
    <lineage>
        <taxon>Eukaryota</taxon>
        <taxon>Metazoa</taxon>
        <taxon>Ecdysozoa</taxon>
        <taxon>Arthropoda</taxon>
        <taxon>Chelicerata</taxon>
        <taxon>Arachnida</taxon>
        <taxon>Araneae</taxon>
        <taxon>Araneomorphae</taxon>
        <taxon>Entelegynae</taxon>
        <taxon>Araneoidea</taxon>
        <taxon>Linyphiidae</taxon>
        <taxon>Erigoninae</taxon>
        <taxon>Oedothorax</taxon>
    </lineage>
</organism>
<comment type="caution">
    <text evidence="2">The sequence shown here is derived from an EMBL/GenBank/DDBJ whole genome shotgun (WGS) entry which is preliminary data.</text>
</comment>
<protein>
    <submittedName>
        <fullName evidence="2">Uncharacterized protein</fullName>
    </submittedName>
</protein>